<dbReference type="Pfam" id="PF03807">
    <property type="entry name" value="F420_oxidored"/>
    <property type="match status" value="1"/>
</dbReference>
<dbReference type="KEGG" id="nhy:JQS43_09220"/>
<keyword evidence="1" id="KW-0560">Oxidoreductase</keyword>
<dbReference type="InterPro" id="IPR010185">
    <property type="entry name" value="NpdG"/>
</dbReference>
<dbReference type="Gene3D" id="3.40.50.720">
    <property type="entry name" value="NAD(P)-binding Rossmann-like Domain"/>
    <property type="match status" value="1"/>
</dbReference>
<organism evidence="3 4">
    <name type="scientific">Natronosporangium hydrolyticum</name>
    <dbReference type="NCBI Taxonomy" id="2811111"/>
    <lineage>
        <taxon>Bacteria</taxon>
        <taxon>Bacillati</taxon>
        <taxon>Actinomycetota</taxon>
        <taxon>Actinomycetes</taxon>
        <taxon>Micromonosporales</taxon>
        <taxon>Micromonosporaceae</taxon>
        <taxon>Natronosporangium</taxon>
    </lineage>
</organism>
<dbReference type="Proteomes" id="UP000662857">
    <property type="component" value="Chromosome"/>
</dbReference>
<dbReference type="GO" id="GO:0052851">
    <property type="term" value="F:ferric-chelate reductase (NADPH) activity"/>
    <property type="evidence" value="ECO:0007669"/>
    <property type="project" value="TreeGrafter"/>
</dbReference>
<dbReference type="NCBIfam" id="TIGR01915">
    <property type="entry name" value="npdG"/>
    <property type="match status" value="1"/>
</dbReference>
<reference evidence="3" key="1">
    <citation type="submission" date="2021-02" db="EMBL/GenBank/DDBJ databases">
        <title>Natrosporangium hydrolyticum gen. nov., sp. nov, a haloalkaliphilic actinobacterium from a soda solonchak soil.</title>
        <authorList>
            <person name="Sorokin D.Y."/>
            <person name="Khijniak T.V."/>
            <person name="Zakharycheva A.P."/>
            <person name="Boueva O.V."/>
            <person name="Ariskina E.V."/>
            <person name="Hahnke R.L."/>
            <person name="Bunk B."/>
            <person name="Sproer C."/>
            <person name="Schumann P."/>
            <person name="Evtushenko L.I."/>
            <person name="Kublanov I.V."/>
        </authorList>
    </citation>
    <scope>NUCLEOTIDE SEQUENCE</scope>
    <source>
        <strain evidence="3">DSM 106523</strain>
    </source>
</reference>
<evidence type="ECO:0000313" key="4">
    <source>
        <dbReference type="Proteomes" id="UP000662857"/>
    </source>
</evidence>
<evidence type="ECO:0000256" key="1">
    <source>
        <dbReference type="ARBA" id="ARBA00023002"/>
    </source>
</evidence>
<sequence>MAFDANNLPDVTGVTIAILGGTGDQGRGLGYRFAVAGHPVTIGSRTVARAEATAAELADLPGVAAPIRGMLNAPAAQQADIVIIALPWDGHADTLAELADDLAGKIVVDCVNPLGFDSRGPYALPVPEGSATQQAAALLPNSRVCGAFHHVSSVLLTDPAVAEIELDIMVLGEDREAVRVVQALAGQIPGCRGVHAGRLRNAPQVEAFTANLLVLNRRYKVHAGVRITQL</sequence>
<dbReference type="GO" id="GO:0016651">
    <property type="term" value="F:oxidoreductase activity, acting on NAD(P)H"/>
    <property type="evidence" value="ECO:0007669"/>
    <property type="project" value="InterPro"/>
</dbReference>
<dbReference type="GO" id="GO:0050661">
    <property type="term" value="F:NADP binding"/>
    <property type="evidence" value="ECO:0007669"/>
    <property type="project" value="InterPro"/>
</dbReference>
<dbReference type="GO" id="GO:0015677">
    <property type="term" value="P:copper ion import"/>
    <property type="evidence" value="ECO:0007669"/>
    <property type="project" value="TreeGrafter"/>
</dbReference>
<name>A0A895YKA8_9ACTN</name>
<dbReference type="InterPro" id="IPR028939">
    <property type="entry name" value="P5C_Rdtase_cat_N"/>
</dbReference>
<dbReference type="InterPro" id="IPR051267">
    <property type="entry name" value="STEAP_metalloreductase"/>
</dbReference>
<dbReference type="AlphaFoldDB" id="A0A895YKA8"/>
<dbReference type="RefSeq" id="WP_239678651.1">
    <property type="nucleotide sequence ID" value="NZ_CP070499.1"/>
</dbReference>
<dbReference type="InterPro" id="IPR036291">
    <property type="entry name" value="NAD(P)-bd_dom_sf"/>
</dbReference>
<dbReference type="GO" id="GO:0070967">
    <property type="term" value="F:coenzyme F420 binding"/>
    <property type="evidence" value="ECO:0007669"/>
    <property type="project" value="InterPro"/>
</dbReference>
<evidence type="ECO:0000313" key="3">
    <source>
        <dbReference type="EMBL" id="QSB16435.1"/>
    </source>
</evidence>
<protein>
    <submittedName>
        <fullName evidence="3">NADPH-dependent F420 reductase</fullName>
    </submittedName>
</protein>
<dbReference type="PANTHER" id="PTHR14239:SF0">
    <property type="entry name" value="F420-DEPENDENT NADP REDUCTASE"/>
    <property type="match status" value="1"/>
</dbReference>
<proteinExistence type="predicted"/>
<evidence type="ECO:0000259" key="2">
    <source>
        <dbReference type="Pfam" id="PF03807"/>
    </source>
</evidence>
<gene>
    <name evidence="3" type="primary">npdG</name>
    <name evidence="3" type="ORF">JQS43_09220</name>
</gene>
<keyword evidence="4" id="KW-1185">Reference proteome</keyword>
<dbReference type="PANTHER" id="PTHR14239">
    <property type="entry name" value="DUDULIN-RELATED"/>
    <property type="match status" value="1"/>
</dbReference>
<dbReference type="EMBL" id="CP070499">
    <property type="protein sequence ID" value="QSB16435.1"/>
    <property type="molecule type" value="Genomic_DNA"/>
</dbReference>
<accession>A0A895YKA8</accession>
<dbReference type="GO" id="GO:0005886">
    <property type="term" value="C:plasma membrane"/>
    <property type="evidence" value="ECO:0007669"/>
    <property type="project" value="TreeGrafter"/>
</dbReference>
<dbReference type="GO" id="GO:0008823">
    <property type="term" value="F:cupric reductase (NADH) activity"/>
    <property type="evidence" value="ECO:0007669"/>
    <property type="project" value="TreeGrafter"/>
</dbReference>
<dbReference type="SUPFAM" id="SSF51735">
    <property type="entry name" value="NAD(P)-binding Rossmann-fold domains"/>
    <property type="match status" value="1"/>
</dbReference>
<dbReference type="GO" id="GO:0006740">
    <property type="term" value="P:NADPH regeneration"/>
    <property type="evidence" value="ECO:0007669"/>
    <property type="project" value="InterPro"/>
</dbReference>
<feature type="domain" description="Pyrroline-5-carboxylate reductase catalytic N-terminal" evidence="2">
    <location>
        <begin position="15"/>
        <end position="113"/>
    </location>
</feature>